<organism evidence="1">
    <name type="scientific">Anguilla anguilla</name>
    <name type="common">European freshwater eel</name>
    <name type="synonym">Muraena anguilla</name>
    <dbReference type="NCBI Taxonomy" id="7936"/>
    <lineage>
        <taxon>Eukaryota</taxon>
        <taxon>Metazoa</taxon>
        <taxon>Chordata</taxon>
        <taxon>Craniata</taxon>
        <taxon>Vertebrata</taxon>
        <taxon>Euteleostomi</taxon>
        <taxon>Actinopterygii</taxon>
        <taxon>Neopterygii</taxon>
        <taxon>Teleostei</taxon>
        <taxon>Anguilliformes</taxon>
        <taxon>Anguillidae</taxon>
        <taxon>Anguilla</taxon>
    </lineage>
</organism>
<reference evidence="1" key="2">
    <citation type="journal article" date="2015" name="Fish Shellfish Immunol.">
        <title>Early steps in the European eel (Anguilla anguilla)-Vibrio vulnificus interaction in the gills: Role of the RtxA13 toxin.</title>
        <authorList>
            <person name="Callol A."/>
            <person name="Pajuelo D."/>
            <person name="Ebbesson L."/>
            <person name="Teles M."/>
            <person name="MacKenzie S."/>
            <person name="Amaro C."/>
        </authorList>
    </citation>
    <scope>NUCLEOTIDE SEQUENCE</scope>
</reference>
<name>A0A0E9SW87_ANGAN</name>
<dbReference type="AlphaFoldDB" id="A0A0E9SW87"/>
<accession>A0A0E9SW87</accession>
<protein>
    <submittedName>
        <fullName evidence="1">Uncharacterized protein</fullName>
    </submittedName>
</protein>
<reference evidence="1" key="1">
    <citation type="submission" date="2014-11" db="EMBL/GenBank/DDBJ databases">
        <authorList>
            <person name="Amaro Gonzalez C."/>
        </authorList>
    </citation>
    <scope>NUCLEOTIDE SEQUENCE</scope>
</reference>
<evidence type="ECO:0000313" key="1">
    <source>
        <dbReference type="EMBL" id="JAH44905.1"/>
    </source>
</evidence>
<proteinExistence type="predicted"/>
<sequence length="39" mass="4435">MVVKLSLHCRAGLKCCSRSWVELVIINFHTRSLTSFCPV</sequence>
<dbReference type="EMBL" id="GBXM01079395">
    <property type="protein sequence ID" value="JAH29182.1"/>
    <property type="molecule type" value="Transcribed_RNA"/>
</dbReference>
<dbReference type="EMBL" id="GBXM01063672">
    <property type="protein sequence ID" value="JAH44905.1"/>
    <property type="molecule type" value="Transcribed_RNA"/>
</dbReference>